<feature type="transmembrane region" description="Helical" evidence="1">
    <location>
        <begin position="201"/>
        <end position="217"/>
    </location>
</feature>
<dbReference type="SMART" id="SM00267">
    <property type="entry name" value="GGDEF"/>
    <property type="match status" value="1"/>
</dbReference>
<evidence type="ECO:0000313" key="4">
    <source>
        <dbReference type="Proteomes" id="UP000442619"/>
    </source>
</evidence>
<dbReference type="AlphaFoldDB" id="A0A844FSK3"/>
<dbReference type="InterPro" id="IPR000160">
    <property type="entry name" value="GGDEF_dom"/>
</dbReference>
<dbReference type="InterPro" id="IPR050469">
    <property type="entry name" value="Diguanylate_Cyclase"/>
</dbReference>
<dbReference type="EMBL" id="VUNM01000008">
    <property type="protein sequence ID" value="MST88948.1"/>
    <property type="molecule type" value="Genomic_DNA"/>
</dbReference>
<dbReference type="Gene3D" id="3.30.70.270">
    <property type="match status" value="1"/>
</dbReference>
<sequence length="374" mass="43610">MVHQYYIEYVLINIMCLVISIIIASRVNSDVGNDLEVYWYHFIISMVILFIMTDVTSFILKHQVIHLINGFIFKYIRCIISVIIAYGWFRFTLVKVNRKLAETTIIKYTSFIPVIITAIIVCCTDAIYKLTTDNHVIHGDYYRLQWVIPGMYFLMIVITVIEAARKTKSLTKKKEYYSLLLIGLGPSSGAIVSFFMDSLPVVVPATLASMLMIFMNLQDGRIHTDVLTSLYNRRATDEYLIERLAKAKMKPFIIYMIDVDNFKNINDTLGHKNGDLVLQIVAEAMRFTTKHYDGFIARWGGDEFIIVLDEEKVDQAENIINLMNYFFKYYLFQHHLSEDFSLSIGYKKCQQELKLAELYHQVDQEMYQQKEAKK</sequence>
<feature type="transmembrane region" description="Helical" evidence="1">
    <location>
        <begin position="144"/>
        <end position="164"/>
    </location>
</feature>
<dbReference type="Pfam" id="PF00990">
    <property type="entry name" value="GGDEF"/>
    <property type="match status" value="1"/>
</dbReference>
<feature type="transmembrane region" description="Helical" evidence="1">
    <location>
        <begin position="6"/>
        <end position="25"/>
    </location>
</feature>
<dbReference type="GO" id="GO:0052621">
    <property type="term" value="F:diguanylate cyclase activity"/>
    <property type="evidence" value="ECO:0007669"/>
    <property type="project" value="TreeGrafter"/>
</dbReference>
<dbReference type="InterPro" id="IPR029787">
    <property type="entry name" value="Nucleotide_cyclase"/>
</dbReference>
<dbReference type="Proteomes" id="UP000442619">
    <property type="component" value="Unassembled WGS sequence"/>
</dbReference>
<keyword evidence="1" id="KW-0472">Membrane</keyword>
<name>A0A844FSK3_9FIRM</name>
<feature type="transmembrane region" description="Helical" evidence="1">
    <location>
        <begin position="72"/>
        <end position="93"/>
    </location>
</feature>
<feature type="domain" description="GGDEF" evidence="2">
    <location>
        <begin position="250"/>
        <end position="374"/>
    </location>
</feature>
<keyword evidence="4" id="KW-1185">Reference proteome</keyword>
<dbReference type="InterPro" id="IPR043128">
    <property type="entry name" value="Rev_trsase/Diguanyl_cyclase"/>
</dbReference>
<evidence type="ECO:0000259" key="2">
    <source>
        <dbReference type="PROSITE" id="PS50887"/>
    </source>
</evidence>
<evidence type="ECO:0000256" key="1">
    <source>
        <dbReference type="SAM" id="Phobius"/>
    </source>
</evidence>
<dbReference type="RefSeq" id="WP_154515106.1">
    <property type="nucleotide sequence ID" value="NZ_VUNM01000008.1"/>
</dbReference>
<comment type="caution">
    <text evidence="3">The sequence shown here is derived from an EMBL/GenBank/DDBJ whole genome shotgun (WGS) entry which is preliminary data.</text>
</comment>
<dbReference type="PANTHER" id="PTHR45138">
    <property type="entry name" value="REGULATORY COMPONENTS OF SENSORY TRANSDUCTION SYSTEM"/>
    <property type="match status" value="1"/>
</dbReference>
<feature type="transmembrane region" description="Helical" evidence="1">
    <location>
        <begin position="105"/>
        <end position="128"/>
    </location>
</feature>
<organism evidence="3 4">
    <name type="scientific">Sharpea porci</name>
    <dbReference type="NCBI Taxonomy" id="2652286"/>
    <lineage>
        <taxon>Bacteria</taxon>
        <taxon>Bacillati</taxon>
        <taxon>Bacillota</taxon>
        <taxon>Erysipelotrichia</taxon>
        <taxon>Erysipelotrichales</taxon>
        <taxon>Coprobacillaceae</taxon>
        <taxon>Sharpea</taxon>
    </lineage>
</organism>
<dbReference type="SUPFAM" id="SSF55073">
    <property type="entry name" value="Nucleotide cyclase"/>
    <property type="match status" value="1"/>
</dbReference>
<keyword evidence="1" id="KW-1133">Transmembrane helix</keyword>
<dbReference type="PROSITE" id="PS50887">
    <property type="entry name" value="GGDEF"/>
    <property type="match status" value="1"/>
</dbReference>
<gene>
    <name evidence="3" type="ORF">FYJ79_05050</name>
</gene>
<dbReference type="CDD" id="cd01949">
    <property type="entry name" value="GGDEF"/>
    <property type="match status" value="1"/>
</dbReference>
<proteinExistence type="predicted"/>
<feature type="transmembrane region" description="Helical" evidence="1">
    <location>
        <begin position="176"/>
        <end position="195"/>
    </location>
</feature>
<dbReference type="PANTHER" id="PTHR45138:SF9">
    <property type="entry name" value="DIGUANYLATE CYCLASE DGCM-RELATED"/>
    <property type="match status" value="1"/>
</dbReference>
<feature type="transmembrane region" description="Helical" evidence="1">
    <location>
        <begin position="37"/>
        <end position="60"/>
    </location>
</feature>
<reference evidence="3 4" key="1">
    <citation type="submission" date="2019-08" db="EMBL/GenBank/DDBJ databases">
        <title>In-depth cultivation of the pig gut microbiome towards novel bacterial diversity and tailored functional studies.</title>
        <authorList>
            <person name="Wylensek D."/>
            <person name="Hitch T.C.A."/>
            <person name="Clavel T."/>
        </authorList>
    </citation>
    <scope>NUCLEOTIDE SEQUENCE [LARGE SCALE GENOMIC DNA]</scope>
    <source>
        <strain evidence="3 4">CA-Schmier-601-WT-3</strain>
    </source>
</reference>
<keyword evidence="1" id="KW-0812">Transmembrane</keyword>
<dbReference type="NCBIfam" id="TIGR00254">
    <property type="entry name" value="GGDEF"/>
    <property type="match status" value="1"/>
</dbReference>
<accession>A0A844FSK3</accession>
<evidence type="ECO:0000313" key="3">
    <source>
        <dbReference type="EMBL" id="MST88948.1"/>
    </source>
</evidence>
<protein>
    <submittedName>
        <fullName evidence="3">GGDEF domain-containing protein</fullName>
    </submittedName>
</protein>